<comment type="catalytic activity">
    <reaction evidence="9 10">
        <text>L-cysteinyl-[protein] + hexadecanoyl-CoA = S-hexadecanoyl-L-cysteinyl-[protein] + CoA</text>
        <dbReference type="Rhea" id="RHEA:36683"/>
        <dbReference type="Rhea" id="RHEA-COMP:10131"/>
        <dbReference type="Rhea" id="RHEA-COMP:11032"/>
        <dbReference type="ChEBI" id="CHEBI:29950"/>
        <dbReference type="ChEBI" id="CHEBI:57287"/>
        <dbReference type="ChEBI" id="CHEBI:57379"/>
        <dbReference type="ChEBI" id="CHEBI:74151"/>
        <dbReference type="EC" id="2.3.1.225"/>
    </reaction>
</comment>
<keyword evidence="2 10" id="KW-0808">Transferase</keyword>
<evidence type="ECO:0000256" key="11">
    <source>
        <dbReference type="SAM" id="MobiDB-lite"/>
    </source>
</evidence>
<comment type="similarity">
    <text evidence="10">Belongs to the DHHC palmitoyltransferase family.</text>
</comment>
<reference evidence="13 14" key="1">
    <citation type="submission" date="2010-05" db="EMBL/GenBank/DDBJ databases">
        <title>The Genome Sequence of Thecamonas trahens ATCC 50062.</title>
        <authorList>
            <consortium name="The Broad Institute Genome Sequencing Platform"/>
            <person name="Russ C."/>
            <person name="Cuomo C."/>
            <person name="Shea T."/>
            <person name="Young S.K."/>
            <person name="Zeng Q."/>
            <person name="Koehrsen M."/>
            <person name="Haas B."/>
            <person name="Borodovsky M."/>
            <person name="Guigo R."/>
            <person name="Alvarado L."/>
            <person name="Berlin A."/>
            <person name="Bochicchio J."/>
            <person name="Borenstein D."/>
            <person name="Chapman S."/>
            <person name="Chen Z."/>
            <person name="Freedman E."/>
            <person name="Gellesch M."/>
            <person name="Goldberg J."/>
            <person name="Griggs A."/>
            <person name="Gujja S."/>
            <person name="Heilman E."/>
            <person name="Heiman D."/>
            <person name="Hepburn T."/>
            <person name="Howarth C."/>
            <person name="Jen D."/>
            <person name="Larson L."/>
            <person name="Mehta T."/>
            <person name="Park D."/>
            <person name="Pearson M."/>
            <person name="Roberts A."/>
            <person name="Saif S."/>
            <person name="Shenoy N."/>
            <person name="Sisk P."/>
            <person name="Stolte C."/>
            <person name="Sykes S."/>
            <person name="Thomson T."/>
            <person name="Walk T."/>
            <person name="White J."/>
            <person name="Yandava C."/>
            <person name="Burger G."/>
            <person name="Gray M.W."/>
            <person name="Holland P.W.H."/>
            <person name="King N."/>
            <person name="Lang F.B.F."/>
            <person name="Roger A.J."/>
            <person name="Ruiz-Trillo I."/>
            <person name="Lander E."/>
            <person name="Nusbaum C."/>
        </authorList>
    </citation>
    <scope>NUCLEOTIDE SEQUENCE [LARGE SCALE GENOMIC DNA]</scope>
    <source>
        <strain evidence="13 14">ATCC 50062</strain>
    </source>
</reference>
<keyword evidence="7" id="KW-0449">Lipoprotein</keyword>
<dbReference type="Pfam" id="PF01529">
    <property type="entry name" value="DHHC"/>
    <property type="match status" value="1"/>
</dbReference>
<evidence type="ECO:0000259" key="12">
    <source>
        <dbReference type="Pfam" id="PF01529"/>
    </source>
</evidence>
<evidence type="ECO:0000256" key="1">
    <source>
        <dbReference type="ARBA" id="ARBA00004127"/>
    </source>
</evidence>
<keyword evidence="4 10" id="KW-1133">Transmembrane helix</keyword>
<dbReference type="AlphaFoldDB" id="A0A0L0D5L4"/>
<evidence type="ECO:0000256" key="7">
    <source>
        <dbReference type="ARBA" id="ARBA00023288"/>
    </source>
</evidence>
<dbReference type="PANTHER" id="PTHR22883">
    <property type="entry name" value="ZINC FINGER DHHC DOMAIN CONTAINING PROTEIN"/>
    <property type="match status" value="1"/>
</dbReference>
<protein>
    <recommendedName>
        <fullName evidence="10">Palmitoyltransferase</fullName>
        <ecNumber evidence="10">2.3.1.225</ecNumber>
    </recommendedName>
</protein>
<dbReference type="eggNOG" id="KOG1311">
    <property type="taxonomic scope" value="Eukaryota"/>
</dbReference>
<dbReference type="OMA" id="NDAHMCT"/>
<sequence length="324" mass="35707">MGMLGWRKWPGNSVFMCSGRLVRGPTGSGSAGMTLGAMALPNILFWAMIAPLVPRALGQLAGWLILGSTAYLLVLSLTLLAKTALVDPGIIPPHRGVFLELADDPDLPAYELGKHAPDVVESTSEQEEADDAERRERRERRKREAQAADEAGDERMSHQLVVGRNGAKIEVKYCRTCKVYRPPRASHCAECDNCVRKFDHHCPWMGTCIGERNYKYFVGFLIVTSLLALEVLGATVMTWVRLETADVTPVFVGGAVTTIVYVVVIGCCLPMLCCYHVSILSRNVTTHEDIRNTFMVQANPFDYGCVRNWLVPCCVFPASALSEV</sequence>
<comment type="domain">
    <text evidence="10">The DHHC domain is required for palmitoyltransferase activity.</text>
</comment>
<feature type="transmembrane region" description="Helical" evidence="10">
    <location>
        <begin position="61"/>
        <end position="81"/>
    </location>
</feature>
<dbReference type="PROSITE" id="PS50216">
    <property type="entry name" value="DHHC"/>
    <property type="match status" value="1"/>
</dbReference>
<keyword evidence="5 10" id="KW-0472">Membrane</keyword>
<comment type="subcellular location">
    <subcellularLocation>
        <location evidence="1">Endomembrane system</location>
        <topology evidence="1">Multi-pass membrane protein</topology>
    </subcellularLocation>
</comment>
<feature type="transmembrane region" description="Helical" evidence="10">
    <location>
        <begin position="251"/>
        <end position="273"/>
    </location>
</feature>
<organism evidence="13 14">
    <name type="scientific">Thecamonas trahens ATCC 50062</name>
    <dbReference type="NCBI Taxonomy" id="461836"/>
    <lineage>
        <taxon>Eukaryota</taxon>
        <taxon>Apusozoa</taxon>
        <taxon>Apusomonadida</taxon>
        <taxon>Apusomonadidae</taxon>
        <taxon>Thecamonas</taxon>
    </lineage>
</organism>
<dbReference type="PANTHER" id="PTHR22883:SF43">
    <property type="entry name" value="PALMITOYLTRANSFERASE APP"/>
    <property type="match status" value="1"/>
</dbReference>
<dbReference type="GO" id="GO:0006612">
    <property type="term" value="P:protein targeting to membrane"/>
    <property type="evidence" value="ECO:0007669"/>
    <property type="project" value="TreeGrafter"/>
</dbReference>
<evidence type="ECO:0000256" key="2">
    <source>
        <dbReference type="ARBA" id="ARBA00022679"/>
    </source>
</evidence>
<evidence type="ECO:0000256" key="5">
    <source>
        <dbReference type="ARBA" id="ARBA00023136"/>
    </source>
</evidence>
<dbReference type="OrthoDB" id="4096362at2759"/>
<feature type="region of interest" description="Disordered" evidence="11">
    <location>
        <begin position="114"/>
        <end position="155"/>
    </location>
</feature>
<dbReference type="EC" id="2.3.1.225" evidence="10"/>
<feature type="domain" description="Palmitoyltransferase DHHC" evidence="12">
    <location>
        <begin position="170"/>
        <end position="292"/>
    </location>
</feature>
<dbReference type="RefSeq" id="XP_013759146.1">
    <property type="nucleotide sequence ID" value="XM_013903692.1"/>
</dbReference>
<dbReference type="GeneID" id="25563463"/>
<evidence type="ECO:0000256" key="6">
    <source>
        <dbReference type="ARBA" id="ARBA00023139"/>
    </source>
</evidence>
<feature type="transmembrane region" description="Helical" evidence="10">
    <location>
        <begin position="216"/>
        <end position="239"/>
    </location>
</feature>
<evidence type="ECO:0000256" key="10">
    <source>
        <dbReference type="RuleBase" id="RU079119"/>
    </source>
</evidence>
<evidence type="ECO:0000256" key="3">
    <source>
        <dbReference type="ARBA" id="ARBA00022692"/>
    </source>
</evidence>
<accession>A0A0L0D5L4</accession>
<dbReference type="STRING" id="461836.A0A0L0D5L4"/>
<evidence type="ECO:0000256" key="4">
    <source>
        <dbReference type="ARBA" id="ARBA00022989"/>
    </source>
</evidence>
<evidence type="ECO:0000313" key="13">
    <source>
        <dbReference type="EMBL" id="KNC47662.1"/>
    </source>
</evidence>
<dbReference type="InterPro" id="IPR001594">
    <property type="entry name" value="Palmitoyltrfase_DHHC"/>
</dbReference>
<gene>
    <name evidence="13" type="ORF">AMSG_03892</name>
</gene>
<proteinExistence type="inferred from homology"/>
<feature type="transmembrane region" description="Helical" evidence="10">
    <location>
        <begin position="30"/>
        <end position="49"/>
    </location>
</feature>
<dbReference type="GO" id="GO:0005783">
    <property type="term" value="C:endoplasmic reticulum"/>
    <property type="evidence" value="ECO:0007669"/>
    <property type="project" value="TreeGrafter"/>
</dbReference>
<feature type="compositionally biased region" description="Basic and acidic residues" evidence="11">
    <location>
        <begin position="132"/>
        <end position="146"/>
    </location>
</feature>
<keyword evidence="8 10" id="KW-0012">Acyltransferase</keyword>
<evidence type="ECO:0000256" key="9">
    <source>
        <dbReference type="ARBA" id="ARBA00048048"/>
    </source>
</evidence>
<dbReference type="Proteomes" id="UP000054408">
    <property type="component" value="Unassembled WGS sequence"/>
</dbReference>
<evidence type="ECO:0000256" key="8">
    <source>
        <dbReference type="ARBA" id="ARBA00023315"/>
    </source>
</evidence>
<dbReference type="GO" id="GO:0005794">
    <property type="term" value="C:Golgi apparatus"/>
    <property type="evidence" value="ECO:0007669"/>
    <property type="project" value="TreeGrafter"/>
</dbReference>
<keyword evidence="6" id="KW-0564">Palmitate</keyword>
<name>A0A0L0D5L4_THETB</name>
<keyword evidence="3 10" id="KW-0812">Transmembrane</keyword>
<dbReference type="GO" id="GO:0019706">
    <property type="term" value="F:protein-cysteine S-palmitoyltransferase activity"/>
    <property type="evidence" value="ECO:0007669"/>
    <property type="project" value="UniProtKB-EC"/>
</dbReference>
<dbReference type="InterPro" id="IPR039859">
    <property type="entry name" value="PFA4/ZDH16/20/ERF2-like"/>
</dbReference>
<keyword evidence="14" id="KW-1185">Reference proteome</keyword>
<dbReference type="EMBL" id="GL349448">
    <property type="protein sequence ID" value="KNC47662.1"/>
    <property type="molecule type" value="Genomic_DNA"/>
</dbReference>
<evidence type="ECO:0000313" key="14">
    <source>
        <dbReference type="Proteomes" id="UP000054408"/>
    </source>
</evidence>